<dbReference type="NCBIfam" id="TIGR04350">
    <property type="entry name" value="C_S_lyase_PatB"/>
    <property type="match status" value="1"/>
</dbReference>
<dbReference type="InterPro" id="IPR051798">
    <property type="entry name" value="Class-II_PLP-Dep_Aminotrans"/>
</dbReference>
<dbReference type="SUPFAM" id="SSF53383">
    <property type="entry name" value="PLP-dependent transferases"/>
    <property type="match status" value="1"/>
</dbReference>
<evidence type="ECO:0000256" key="3">
    <source>
        <dbReference type="ARBA" id="ARBA00022898"/>
    </source>
</evidence>
<dbReference type="GO" id="GO:0030170">
    <property type="term" value="F:pyridoxal phosphate binding"/>
    <property type="evidence" value="ECO:0007669"/>
    <property type="project" value="InterPro"/>
</dbReference>
<keyword evidence="7" id="KW-0808">Transferase</keyword>
<dbReference type="Pfam" id="PF00155">
    <property type="entry name" value="Aminotran_1_2"/>
    <property type="match status" value="1"/>
</dbReference>
<dbReference type="Proteomes" id="UP000635726">
    <property type="component" value="Unassembled WGS sequence"/>
</dbReference>
<dbReference type="EMBL" id="BMOE01000001">
    <property type="protein sequence ID" value="GGJ64212.1"/>
    <property type="molecule type" value="Genomic_DNA"/>
</dbReference>
<comment type="caution">
    <text evidence="7">The sequence shown here is derived from an EMBL/GenBank/DDBJ whole genome shotgun (WGS) entry which is preliminary data.</text>
</comment>
<dbReference type="Gene3D" id="3.90.1150.10">
    <property type="entry name" value="Aspartate Aminotransferase, domain 1"/>
    <property type="match status" value="1"/>
</dbReference>
<evidence type="ECO:0000256" key="4">
    <source>
        <dbReference type="ARBA" id="ARBA00023239"/>
    </source>
</evidence>
<dbReference type="AlphaFoldDB" id="A0A917UKL3"/>
<keyword evidence="4" id="KW-0456">Lyase</keyword>
<protein>
    <recommendedName>
        <fullName evidence="2">cysteine-S-conjugate beta-lyase</fullName>
        <ecNumber evidence="2">4.4.1.13</ecNumber>
    </recommendedName>
</protein>
<proteinExistence type="inferred from homology"/>
<evidence type="ECO:0000256" key="5">
    <source>
        <dbReference type="ARBA" id="ARBA00037974"/>
    </source>
</evidence>
<keyword evidence="3" id="KW-0663">Pyridoxal phosphate</keyword>
<dbReference type="GO" id="GO:0047804">
    <property type="term" value="F:cysteine-S-conjugate beta-lyase activity"/>
    <property type="evidence" value="ECO:0007669"/>
    <property type="project" value="UniProtKB-EC"/>
</dbReference>
<evidence type="ECO:0000256" key="1">
    <source>
        <dbReference type="ARBA" id="ARBA00001933"/>
    </source>
</evidence>
<dbReference type="PANTHER" id="PTHR43525">
    <property type="entry name" value="PROTEIN MALY"/>
    <property type="match status" value="1"/>
</dbReference>
<comment type="similarity">
    <text evidence="5">Belongs to the class-II pyridoxal-phosphate-dependent aminotransferase family. MalY/PatB cystathionine beta-lyase subfamily.</text>
</comment>
<reference evidence="7" key="1">
    <citation type="journal article" date="2014" name="Int. J. Syst. Evol. Microbiol.">
        <title>Complete genome sequence of Corynebacterium casei LMG S-19264T (=DSM 44701T), isolated from a smear-ripened cheese.</title>
        <authorList>
            <consortium name="US DOE Joint Genome Institute (JGI-PGF)"/>
            <person name="Walter F."/>
            <person name="Albersmeier A."/>
            <person name="Kalinowski J."/>
            <person name="Ruckert C."/>
        </authorList>
    </citation>
    <scope>NUCLEOTIDE SEQUENCE</scope>
    <source>
        <strain evidence="7">JCM 14371</strain>
    </source>
</reference>
<sequence length="392" mass="42473">MSAPSFLLTPDELRHRDSSKWQKYPADVLPLWVADMDYAVSPFITAALQDRLTRGLGYFQLQDEPQMAALLRARLAGQGVTDLPDGGVRSLPGVVPGLYAAVLGLTAPGDDVISMTPIYPPFMSAVRDHGRNLRAAPLAQTTAGWTIDWGALEAAVTPQTRLFMLCHPHNPTGRVWTRAELERLADFVLRHDLLVVTDELHADLTYPVDGVQVPHTAFVSVNAALRERTVTLTGPCKAYNTAGLGIGAAVSHATPLLDRMGRATAGVLGHASALSMTMWEAALEGGRPWLDAVLAQLLQNRDLLTARLAAELPWVGYHAPEATYLAWLDFRAHPRHADIHAFLLSEARVALNDGPTFAPDAQGFVRLNFATSPAILNDAIDRIVAACRLPDA</sequence>
<feature type="domain" description="Aminotransferase class I/classII large" evidence="6">
    <location>
        <begin position="28"/>
        <end position="383"/>
    </location>
</feature>
<evidence type="ECO:0000259" key="6">
    <source>
        <dbReference type="Pfam" id="PF00155"/>
    </source>
</evidence>
<gene>
    <name evidence="7" type="ORF">GCM10008939_05130</name>
</gene>
<name>A0A917UKL3_9DEIO</name>
<keyword evidence="8" id="KW-1185">Reference proteome</keyword>
<dbReference type="InterPro" id="IPR027619">
    <property type="entry name" value="C-S_lyase_PatB-like"/>
</dbReference>
<dbReference type="InterPro" id="IPR015424">
    <property type="entry name" value="PyrdxlP-dep_Trfase"/>
</dbReference>
<dbReference type="Gene3D" id="3.40.640.10">
    <property type="entry name" value="Type I PLP-dependent aspartate aminotransferase-like (Major domain)"/>
    <property type="match status" value="1"/>
</dbReference>
<comment type="cofactor">
    <cofactor evidence="1">
        <name>pyridoxal 5'-phosphate</name>
        <dbReference type="ChEBI" id="CHEBI:597326"/>
    </cofactor>
</comment>
<dbReference type="CDD" id="cd00609">
    <property type="entry name" value="AAT_like"/>
    <property type="match status" value="1"/>
</dbReference>
<evidence type="ECO:0000313" key="8">
    <source>
        <dbReference type="Proteomes" id="UP000635726"/>
    </source>
</evidence>
<dbReference type="PANTHER" id="PTHR43525:SF1">
    <property type="entry name" value="PROTEIN MALY"/>
    <property type="match status" value="1"/>
</dbReference>
<dbReference type="EC" id="4.4.1.13" evidence="2"/>
<organism evidence="7 8">
    <name type="scientific">Deinococcus aquiradiocola</name>
    <dbReference type="NCBI Taxonomy" id="393059"/>
    <lineage>
        <taxon>Bacteria</taxon>
        <taxon>Thermotogati</taxon>
        <taxon>Deinococcota</taxon>
        <taxon>Deinococci</taxon>
        <taxon>Deinococcales</taxon>
        <taxon>Deinococcaceae</taxon>
        <taxon>Deinococcus</taxon>
    </lineage>
</organism>
<dbReference type="RefSeq" id="WP_188960634.1">
    <property type="nucleotide sequence ID" value="NZ_BMOE01000001.1"/>
</dbReference>
<keyword evidence="7" id="KW-0032">Aminotransferase</keyword>
<dbReference type="InterPro" id="IPR004839">
    <property type="entry name" value="Aminotransferase_I/II_large"/>
</dbReference>
<dbReference type="InterPro" id="IPR015422">
    <property type="entry name" value="PyrdxlP-dep_Trfase_small"/>
</dbReference>
<dbReference type="InterPro" id="IPR015421">
    <property type="entry name" value="PyrdxlP-dep_Trfase_major"/>
</dbReference>
<evidence type="ECO:0000256" key="2">
    <source>
        <dbReference type="ARBA" id="ARBA00012224"/>
    </source>
</evidence>
<reference evidence="7" key="2">
    <citation type="submission" date="2020-09" db="EMBL/GenBank/DDBJ databases">
        <authorList>
            <person name="Sun Q."/>
            <person name="Ohkuma M."/>
        </authorList>
    </citation>
    <scope>NUCLEOTIDE SEQUENCE</scope>
    <source>
        <strain evidence="7">JCM 14371</strain>
    </source>
</reference>
<accession>A0A917UKL3</accession>
<evidence type="ECO:0000313" key="7">
    <source>
        <dbReference type="EMBL" id="GGJ64212.1"/>
    </source>
</evidence>
<dbReference type="GO" id="GO:0008483">
    <property type="term" value="F:transaminase activity"/>
    <property type="evidence" value="ECO:0007669"/>
    <property type="project" value="UniProtKB-KW"/>
</dbReference>